<dbReference type="PANTHER" id="PTHR30438">
    <property type="entry name" value="36 KDA ANTIGEN-RELATED"/>
    <property type="match status" value="1"/>
</dbReference>
<comment type="caution">
    <text evidence="3">The sequence shown here is derived from an EMBL/GenBank/DDBJ whole genome shotgun (WGS) entry which is preliminary data.</text>
</comment>
<evidence type="ECO:0000256" key="1">
    <source>
        <dbReference type="SAM" id="MobiDB-lite"/>
    </source>
</evidence>
<proteinExistence type="predicted"/>
<evidence type="ECO:0000313" key="4">
    <source>
        <dbReference type="Proteomes" id="UP000294963"/>
    </source>
</evidence>
<sequence length="381" mass="42000">MTQAQPPRDNDDATQQVQDDSVSSMTQHTDTDTASKDSPSEAVTDPQAAEPSAKKSRLKMIGLVILILILGLIAYGLWKAYQPKSLELQGRVEAETLHISTKLPSRIEEIYVSEGQKVTQNQKLVRLHSPEIEAKKQQALAMLQSALALQSTADRGSQQENIDTLYANWQSIKAQQHLANTTYQRGANLFQEGVISRQRRDEMLAAAQSSQQLAEAAYQQYARAKRGSTPEQKSSADAQVDMARAAVAEVDALEAETLLLAPINGTISKTYGKVSELVAMGVPVVSLIDDQKLWISLHVREDQYADIYKNKTLDGYIPALNRNATFNITHIDAEGEFATIKNTRQTGGYDIRSFKLHLEPAQAMTDLKAGMSVIFKVQASK</sequence>
<accession>A0A4V2R158</accession>
<dbReference type="Gene3D" id="2.40.50.100">
    <property type="match status" value="1"/>
</dbReference>
<dbReference type="AlphaFoldDB" id="A0A4V2R158"/>
<keyword evidence="4" id="KW-1185">Reference proteome</keyword>
<protein>
    <submittedName>
        <fullName evidence="3">HlyD family secretion protein</fullName>
    </submittedName>
</protein>
<feature type="transmembrane region" description="Helical" evidence="2">
    <location>
        <begin position="60"/>
        <end position="78"/>
    </location>
</feature>
<dbReference type="PANTHER" id="PTHR30438:SF1">
    <property type="entry name" value="36 KDA ANTIGEN"/>
    <property type="match status" value="1"/>
</dbReference>
<dbReference type="EMBL" id="SLVJ01000009">
    <property type="protein sequence ID" value="TCM67298.1"/>
    <property type="molecule type" value="Genomic_DNA"/>
</dbReference>
<gene>
    <name evidence="3" type="ORF">EC844_10970</name>
</gene>
<organism evidence="3 4">
    <name type="scientific">Acinetobacter calcoaceticus</name>
    <dbReference type="NCBI Taxonomy" id="471"/>
    <lineage>
        <taxon>Bacteria</taxon>
        <taxon>Pseudomonadati</taxon>
        <taxon>Pseudomonadota</taxon>
        <taxon>Gammaproteobacteria</taxon>
        <taxon>Moraxellales</taxon>
        <taxon>Moraxellaceae</taxon>
        <taxon>Acinetobacter</taxon>
        <taxon>Acinetobacter calcoaceticus/baumannii complex</taxon>
    </lineage>
</organism>
<dbReference type="Gene3D" id="1.10.287.470">
    <property type="entry name" value="Helix hairpin bin"/>
    <property type="match status" value="1"/>
</dbReference>
<keyword evidence="2" id="KW-0472">Membrane</keyword>
<dbReference type="Proteomes" id="UP000294963">
    <property type="component" value="Unassembled WGS sequence"/>
</dbReference>
<dbReference type="SUPFAM" id="SSF111369">
    <property type="entry name" value="HlyD-like secretion proteins"/>
    <property type="match status" value="1"/>
</dbReference>
<reference evidence="3 4" key="1">
    <citation type="submission" date="2019-03" db="EMBL/GenBank/DDBJ databases">
        <title>Genomic analyses of the natural microbiome of Caenorhabditis elegans.</title>
        <authorList>
            <person name="Samuel B."/>
        </authorList>
    </citation>
    <scope>NUCLEOTIDE SEQUENCE [LARGE SCALE GENOMIC DNA]</scope>
    <source>
        <strain evidence="3 4">JUb89</strain>
    </source>
</reference>
<dbReference type="OrthoDB" id="9793801at2"/>
<keyword evidence="2" id="KW-0812">Transmembrane</keyword>
<feature type="compositionally biased region" description="Polar residues" evidence="1">
    <location>
        <begin position="13"/>
        <end position="28"/>
    </location>
</feature>
<name>A0A4V2R158_ACICA</name>
<dbReference type="Gene3D" id="2.40.30.170">
    <property type="match status" value="1"/>
</dbReference>
<evidence type="ECO:0000256" key="2">
    <source>
        <dbReference type="SAM" id="Phobius"/>
    </source>
</evidence>
<feature type="region of interest" description="Disordered" evidence="1">
    <location>
        <begin position="1"/>
        <end position="52"/>
    </location>
</feature>
<feature type="compositionally biased region" description="Basic and acidic residues" evidence="1">
    <location>
        <begin position="29"/>
        <end position="39"/>
    </location>
</feature>
<keyword evidence="2" id="KW-1133">Transmembrane helix</keyword>
<evidence type="ECO:0000313" key="3">
    <source>
        <dbReference type="EMBL" id="TCM67298.1"/>
    </source>
</evidence>
<dbReference type="PRINTS" id="PR01490">
    <property type="entry name" value="RTXTOXIND"/>
</dbReference>